<evidence type="ECO:0000259" key="15">
    <source>
        <dbReference type="Pfam" id="PF00266"/>
    </source>
</evidence>
<evidence type="ECO:0000256" key="3">
    <source>
        <dbReference type="ARBA" id="ARBA00006490"/>
    </source>
</evidence>
<dbReference type="GO" id="GO:0046872">
    <property type="term" value="F:metal ion binding"/>
    <property type="evidence" value="ECO:0007669"/>
    <property type="project" value="UniProtKB-KW"/>
</dbReference>
<sequence>MSVVYLDHSATTPADPRVVEAMIPFLGGIYGNPSSLHTVGREARAAVLTARAQVAALIGARPEDIVFTASGTEADNLAILGSYEARESQDFALAVSAIEHPAVLAPARAVERRGAALEIVPVDGQGTVDPDRLALAFARRPAIALVSVMAANNVVGTLQALEDLGQVAHENGALFHTDAIQAAGKVAIDVRTLPVDMLSLSAHKLHGPKGVGALYLRPGVALHPIIHGGGQERGLRSATENVAAIVGFGKAAEIALAEGAAEADRLRVLRDHILAEVTRRLPNAYLLGHPSERLPGHLCLGFAGQEGEAIRLLMALDQEGIAVSSGSACSAHRVAEPSYVLQAMGLDAFQARGSLRVTLGRFTTAAEIERFLEVLPRVVGELRSISTRRFATS</sequence>
<evidence type="ECO:0000256" key="2">
    <source>
        <dbReference type="ARBA" id="ARBA00003120"/>
    </source>
</evidence>
<dbReference type="FunFam" id="3.40.640.10:FF:000084">
    <property type="entry name" value="IscS-like cysteine desulfurase"/>
    <property type="match status" value="1"/>
</dbReference>
<evidence type="ECO:0000256" key="14">
    <source>
        <dbReference type="RuleBase" id="RU004504"/>
    </source>
</evidence>
<dbReference type="STRING" id="269796.Rru_A1068"/>
<dbReference type="Proteomes" id="UP000001929">
    <property type="component" value="Chromosome"/>
</dbReference>
<dbReference type="PIRSF" id="PIRSF005572">
    <property type="entry name" value="NifS"/>
    <property type="match status" value="1"/>
</dbReference>
<evidence type="ECO:0000313" key="16">
    <source>
        <dbReference type="EMBL" id="ABC21869.1"/>
    </source>
</evidence>
<comment type="cofactor">
    <cofactor evidence="1 14">
        <name>pyridoxal 5'-phosphate</name>
        <dbReference type="ChEBI" id="CHEBI:597326"/>
    </cofactor>
</comment>
<dbReference type="KEGG" id="rru:Rru_A1068"/>
<dbReference type="PhylomeDB" id="Q2RVH6"/>
<dbReference type="PATRIC" id="fig|269796.9.peg.1125"/>
<comment type="function">
    <text evidence="2">Catalyzes the removal of elemental sulfur atoms from cysteine to produce alanine. Seems to participate in the biosynthesis of the nitrogenase metalloclusters by providing the inorganic sulfur required for the Fe-S core formation.</text>
</comment>
<dbReference type="InterPro" id="IPR015424">
    <property type="entry name" value="PyrdxlP-dep_Trfase"/>
</dbReference>
<dbReference type="InterPro" id="IPR015422">
    <property type="entry name" value="PyrdxlP-dep_Trfase_small"/>
</dbReference>
<dbReference type="HOGENOM" id="CLU_003433_0_0_5"/>
<feature type="domain" description="Aminotransferase class V" evidence="15">
    <location>
        <begin position="4"/>
        <end position="371"/>
    </location>
</feature>
<dbReference type="InterPro" id="IPR016454">
    <property type="entry name" value="Cysteine_dSase"/>
</dbReference>
<dbReference type="EnsemblBacteria" id="ABC21869">
    <property type="protein sequence ID" value="ABC21869"/>
    <property type="gene ID" value="Rru_A1068"/>
</dbReference>
<protein>
    <recommendedName>
        <fullName evidence="5">Cysteine desulfurase</fullName>
        <ecNumber evidence="4">2.8.1.7</ecNumber>
    </recommendedName>
    <alternativeName>
        <fullName evidence="12">Nitrogenase metalloclusters biosynthesis protein NifS</fullName>
    </alternativeName>
</protein>
<dbReference type="SUPFAM" id="SSF53383">
    <property type="entry name" value="PLP-dependent transferases"/>
    <property type="match status" value="1"/>
</dbReference>
<dbReference type="EC" id="2.8.1.7" evidence="4"/>
<evidence type="ECO:0000256" key="8">
    <source>
        <dbReference type="ARBA" id="ARBA00022898"/>
    </source>
</evidence>
<dbReference type="GO" id="GO:0051536">
    <property type="term" value="F:iron-sulfur cluster binding"/>
    <property type="evidence" value="ECO:0007669"/>
    <property type="project" value="UniProtKB-KW"/>
</dbReference>
<dbReference type="InterPro" id="IPR015421">
    <property type="entry name" value="PyrdxlP-dep_Trfase_major"/>
</dbReference>
<dbReference type="Pfam" id="PF00266">
    <property type="entry name" value="Aminotran_5"/>
    <property type="match status" value="1"/>
</dbReference>
<dbReference type="Gene3D" id="1.10.260.50">
    <property type="match status" value="1"/>
</dbReference>
<keyword evidence="11" id="KW-0535">Nitrogen fixation</keyword>
<evidence type="ECO:0000256" key="5">
    <source>
        <dbReference type="ARBA" id="ARBA00013558"/>
    </source>
</evidence>
<name>Q2RVH6_RHORT</name>
<accession>Q2RVH6</accession>
<dbReference type="RefSeq" id="WP_011388823.1">
    <property type="nucleotide sequence ID" value="NC_007643.1"/>
</dbReference>
<evidence type="ECO:0000256" key="1">
    <source>
        <dbReference type="ARBA" id="ARBA00001933"/>
    </source>
</evidence>
<dbReference type="GO" id="GO:0031071">
    <property type="term" value="F:cysteine desulfurase activity"/>
    <property type="evidence" value="ECO:0007669"/>
    <property type="project" value="UniProtKB-EC"/>
</dbReference>
<proteinExistence type="inferred from homology"/>
<dbReference type="PANTHER" id="PTHR11601:SF34">
    <property type="entry name" value="CYSTEINE DESULFURASE"/>
    <property type="match status" value="1"/>
</dbReference>
<dbReference type="InterPro" id="IPR000192">
    <property type="entry name" value="Aminotrans_V_dom"/>
</dbReference>
<keyword evidence="9" id="KW-0408">Iron</keyword>
<evidence type="ECO:0000313" key="17">
    <source>
        <dbReference type="Proteomes" id="UP000001929"/>
    </source>
</evidence>
<dbReference type="Gene3D" id="3.90.1150.10">
    <property type="entry name" value="Aspartate Aminotransferase, domain 1"/>
    <property type="match status" value="1"/>
</dbReference>
<dbReference type="eggNOG" id="COG1104">
    <property type="taxonomic scope" value="Bacteria"/>
</dbReference>
<comment type="catalytic activity">
    <reaction evidence="13">
        <text>(sulfur carrier)-H + L-cysteine = (sulfur carrier)-SH + L-alanine</text>
        <dbReference type="Rhea" id="RHEA:43892"/>
        <dbReference type="Rhea" id="RHEA-COMP:14737"/>
        <dbReference type="Rhea" id="RHEA-COMP:14739"/>
        <dbReference type="ChEBI" id="CHEBI:29917"/>
        <dbReference type="ChEBI" id="CHEBI:35235"/>
        <dbReference type="ChEBI" id="CHEBI:57972"/>
        <dbReference type="ChEBI" id="CHEBI:64428"/>
        <dbReference type="EC" id="2.8.1.7"/>
    </reaction>
</comment>
<dbReference type="EMBL" id="CP000230">
    <property type="protein sequence ID" value="ABC21869.1"/>
    <property type="molecule type" value="Genomic_DNA"/>
</dbReference>
<dbReference type="PANTHER" id="PTHR11601">
    <property type="entry name" value="CYSTEINE DESULFURYLASE FAMILY MEMBER"/>
    <property type="match status" value="1"/>
</dbReference>
<evidence type="ECO:0000256" key="9">
    <source>
        <dbReference type="ARBA" id="ARBA00023004"/>
    </source>
</evidence>
<dbReference type="AlphaFoldDB" id="Q2RVH6"/>
<gene>
    <name evidence="16" type="ordered locus">Rru_A1068</name>
</gene>
<evidence type="ECO:0000256" key="11">
    <source>
        <dbReference type="ARBA" id="ARBA00023231"/>
    </source>
</evidence>
<evidence type="ECO:0000256" key="4">
    <source>
        <dbReference type="ARBA" id="ARBA00012239"/>
    </source>
</evidence>
<keyword evidence="8" id="KW-0663">Pyridoxal phosphate</keyword>
<comment type="similarity">
    <text evidence="3">Belongs to the class-V pyridoxal-phosphate-dependent aminotransferase family. NifS/IscS subfamily.</text>
</comment>
<evidence type="ECO:0000256" key="10">
    <source>
        <dbReference type="ARBA" id="ARBA00023014"/>
    </source>
</evidence>
<evidence type="ECO:0000256" key="12">
    <source>
        <dbReference type="ARBA" id="ARBA00031911"/>
    </source>
</evidence>
<evidence type="ECO:0000256" key="13">
    <source>
        <dbReference type="ARBA" id="ARBA00050776"/>
    </source>
</evidence>
<organism evidence="16 17">
    <name type="scientific">Rhodospirillum rubrum (strain ATCC 11170 / ATH 1.1.1 / DSM 467 / LMG 4362 / NCIMB 8255 / S1)</name>
    <dbReference type="NCBI Taxonomy" id="269796"/>
    <lineage>
        <taxon>Bacteria</taxon>
        <taxon>Pseudomonadati</taxon>
        <taxon>Pseudomonadota</taxon>
        <taxon>Alphaproteobacteria</taxon>
        <taxon>Rhodospirillales</taxon>
        <taxon>Rhodospirillaceae</taxon>
        <taxon>Rhodospirillum</taxon>
    </lineage>
</organism>
<dbReference type="PROSITE" id="PS00595">
    <property type="entry name" value="AA_TRANSFER_CLASS_5"/>
    <property type="match status" value="1"/>
</dbReference>
<keyword evidence="7" id="KW-0479">Metal-binding</keyword>
<keyword evidence="16" id="KW-0032">Aminotransferase</keyword>
<reference evidence="16 17" key="1">
    <citation type="journal article" date="2011" name="Stand. Genomic Sci.">
        <title>Complete genome sequence of Rhodospirillum rubrum type strain (S1).</title>
        <authorList>
            <person name="Munk A.C."/>
            <person name="Copeland A."/>
            <person name="Lucas S."/>
            <person name="Lapidus A."/>
            <person name="Del Rio T.G."/>
            <person name="Barry K."/>
            <person name="Detter J.C."/>
            <person name="Hammon N."/>
            <person name="Israni S."/>
            <person name="Pitluck S."/>
            <person name="Brettin T."/>
            <person name="Bruce D."/>
            <person name="Han C."/>
            <person name="Tapia R."/>
            <person name="Gilna P."/>
            <person name="Schmutz J."/>
            <person name="Larimer F."/>
            <person name="Land M."/>
            <person name="Kyrpides N.C."/>
            <person name="Mavromatis K."/>
            <person name="Richardson P."/>
            <person name="Rohde M."/>
            <person name="Goker M."/>
            <person name="Klenk H.P."/>
            <person name="Zhang Y."/>
            <person name="Roberts G.P."/>
            <person name="Reslewic S."/>
            <person name="Schwartz D.C."/>
        </authorList>
    </citation>
    <scope>NUCLEOTIDE SEQUENCE [LARGE SCALE GENOMIC DNA]</scope>
    <source>
        <strain evidence="17">ATCC 11170 / ATH 1.1.1 / DSM 467 / LMG 4362 / NCIMB 8255 / S1</strain>
    </source>
</reference>
<keyword evidence="6 16" id="KW-0808">Transferase</keyword>
<dbReference type="InterPro" id="IPR020578">
    <property type="entry name" value="Aminotrans_V_PyrdxlP_BS"/>
</dbReference>
<dbReference type="Gene3D" id="3.40.640.10">
    <property type="entry name" value="Type I PLP-dependent aspartate aminotransferase-like (Major domain)"/>
    <property type="match status" value="1"/>
</dbReference>
<dbReference type="GO" id="GO:0008483">
    <property type="term" value="F:transaminase activity"/>
    <property type="evidence" value="ECO:0007669"/>
    <property type="project" value="UniProtKB-KW"/>
</dbReference>
<keyword evidence="10" id="KW-0411">Iron-sulfur</keyword>
<evidence type="ECO:0000256" key="7">
    <source>
        <dbReference type="ARBA" id="ARBA00022723"/>
    </source>
</evidence>
<evidence type="ECO:0000256" key="6">
    <source>
        <dbReference type="ARBA" id="ARBA00022679"/>
    </source>
</evidence>
<keyword evidence="17" id="KW-1185">Reference proteome</keyword>